<dbReference type="PROSITE" id="PS00108">
    <property type="entry name" value="PROTEIN_KINASE_ST"/>
    <property type="match status" value="1"/>
</dbReference>
<dbReference type="EC" id="2.7.11.1" evidence="2"/>
<proteinExistence type="inferred from homology"/>
<dbReference type="PROSITE" id="PS50011">
    <property type="entry name" value="PROTEIN_KINASE_DOM"/>
    <property type="match status" value="1"/>
</dbReference>
<dbReference type="InterPro" id="IPR050236">
    <property type="entry name" value="Ser_Thr_kinase_AGC"/>
</dbReference>
<evidence type="ECO:0000256" key="10">
    <source>
        <dbReference type="PROSITE-ProRule" id="PRU10141"/>
    </source>
</evidence>
<evidence type="ECO:0000256" key="8">
    <source>
        <dbReference type="ARBA" id="ARBA00047899"/>
    </source>
</evidence>
<evidence type="ECO:0000256" key="9">
    <source>
        <dbReference type="ARBA" id="ARBA00048679"/>
    </source>
</evidence>
<evidence type="ECO:0000256" key="1">
    <source>
        <dbReference type="ARBA" id="ARBA00010006"/>
    </source>
</evidence>
<feature type="compositionally biased region" description="Polar residues" evidence="11">
    <location>
        <begin position="561"/>
        <end position="571"/>
    </location>
</feature>
<keyword evidence="6 13" id="KW-0418">Kinase</keyword>
<dbReference type="SUPFAM" id="SSF56112">
    <property type="entry name" value="Protein kinase-like (PK-like)"/>
    <property type="match status" value="1"/>
</dbReference>
<dbReference type="Gene3D" id="3.30.200.20">
    <property type="entry name" value="Phosphorylase Kinase, domain 1"/>
    <property type="match status" value="1"/>
</dbReference>
<dbReference type="InterPro" id="IPR011009">
    <property type="entry name" value="Kinase-like_dom_sf"/>
</dbReference>
<dbReference type="Gene3D" id="1.10.510.10">
    <property type="entry name" value="Transferase(Phosphotransferase) domain 1"/>
    <property type="match status" value="1"/>
</dbReference>
<evidence type="ECO:0000256" key="3">
    <source>
        <dbReference type="ARBA" id="ARBA00022527"/>
    </source>
</evidence>
<dbReference type="FunFam" id="1.10.510.10:FF:000163">
    <property type="entry name" value="3-phosphoinositide-dependent protein kinase 1"/>
    <property type="match status" value="1"/>
</dbReference>
<dbReference type="SMART" id="SM00220">
    <property type="entry name" value="S_TKc"/>
    <property type="match status" value="1"/>
</dbReference>
<dbReference type="InterPro" id="IPR017441">
    <property type="entry name" value="Protein_kinase_ATP_BS"/>
</dbReference>
<evidence type="ECO:0000256" key="5">
    <source>
        <dbReference type="ARBA" id="ARBA00022741"/>
    </source>
</evidence>
<evidence type="ECO:0000256" key="6">
    <source>
        <dbReference type="ARBA" id="ARBA00022777"/>
    </source>
</evidence>
<dbReference type="PANTHER" id="PTHR24356:SF163">
    <property type="entry name" value="3-PHOSPHOINOSITIDE-DEPENDENT PROTEIN KINASE 1-RELATED"/>
    <property type="match status" value="1"/>
</dbReference>
<dbReference type="SUPFAM" id="SSF50729">
    <property type="entry name" value="PH domain-like"/>
    <property type="match status" value="1"/>
</dbReference>
<evidence type="ECO:0000259" key="12">
    <source>
        <dbReference type="PROSITE" id="PS50011"/>
    </source>
</evidence>
<dbReference type="OMA" id="NEYLVFQ"/>
<dbReference type="Proteomes" id="UP000193685">
    <property type="component" value="Unassembled WGS sequence"/>
</dbReference>
<keyword evidence="3" id="KW-0723">Serine/threonine-protein kinase</keyword>
<dbReference type="GO" id="GO:0004674">
    <property type="term" value="F:protein serine/threonine kinase activity"/>
    <property type="evidence" value="ECO:0007669"/>
    <property type="project" value="UniProtKB-KW"/>
</dbReference>
<feature type="region of interest" description="Disordered" evidence="11">
    <location>
        <begin position="557"/>
        <end position="601"/>
    </location>
</feature>
<evidence type="ECO:0000313" key="13">
    <source>
        <dbReference type="EMBL" id="ORY77776.1"/>
    </source>
</evidence>
<dbReference type="GeneID" id="63784628"/>
<dbReference type="PANTHER" id="PTHR24356">
    <property type="entry name" value="SERINE/THREONINE-PROTEIN KINASE"/>
    <property type="match status" value="1"/>
</dbReference>
<dbReference type="Pfam" id="PF00069">
    <property type="entry name" value="Pkinase"/>
    <property type="match status" value="1"/>
</dbReference>
<dbReference type="CDD" id="cd05581">
    <property type="entry name" value="STKc_PDK1"/>
    <property type="match status" value="1"/>
</dbReference>
<evidence type="ECO:0000256" key="4">
    <source>
        <dbReference type="ARBA" id="ARBA00022679"/>
    </source>
</evidence>
<comment type="catalytic activity">
    <reaction evidence="9">
        <text>L-seryl-[protein] + ATP = O-phospho-L-seryl-[protein] + ADP + H(+)</text>
        <dbReference type="Rhea" id="RHEA:17989"/>
        <dbReference type="Rhea" id="RHEA-COMP:9863"/>
        <dbReference type="Rhea" id="RHEA-COMP:11604"/>
        <dbReference type="ChEBI" id="CHEBI:15378"/>
        <dbReference type="ChEBI" id="CHEBI:29999"/>
        <dbReference type="ChEBI" id="CHEBI:30616"/>
        <dbReference type="ChEBI" id="CHEBI:83421"/>
        <dbReference type="ChEBI" id="CHEBI:456216"/>
        <dbReference type="EC" id="2.7.11.1"/>
    </reaction>
</comment>
<keyword evidence="14" id="KW-1185">Reference proteome</keyword>
<dbReference type="InterPro" id="IPR033931">
    <property type="entry name" value="PDK1-typ_PH"/>
</dbReference>
<evidence type="ECO:0000256" key="2">
    <source>
        <dbReference type="ARBA" id="ARBA00012513"/>
    </source>
</evidence>
<dbReference type="OrthoDB" id="347657at2759"/>
<dbReference type="Pfam" id="PF14593">
    <property type="entry name" value="PH_3"/>
    <property type="match status" value="1"/>
</dbReference>
<comment type="caution">
    <text evidence="13">The sequence shown here is derived from an EMBL/GenBank/DDBJ whole genome shotgun (WGS) entry which is preliminary data.</text>
</comment>
<keyword evidence="4" id="KW-0808">Transferase</keyword>
<dbReference type="AlphaFoldDB" id="A0A1Y2F369"/>
<evidence type="ECO:0000313" key="14">
    <source>
        <dbReference type="Proteomes" id="UP000193685"/>
    </source>
</evidence>
<sequence length="601" mass="66294">MEPPAHPGQPHKNGEDWADRGASRRVEHTVVNGIKTKVVVKKGVKDFTFGETLGEGSYSTVVLATDRQTLKEYAIKVLDKRHIIKEKKVKYVNIEKNTLFRLGDHPGVVRLYYTFQDEASLYFVLDLATNGELLGVLKKLTTFDEECSRYYTAQILDAIDYMHSKGVIHRDLKPENVLLDDKMRVKIADFGTAKLLDHDGSANGSSTNGSELEGMEQSDRANSFVGTAEYVSPELLTEKSTCKSSDLWALGCILYQLLAGKPPFKANNEYQTFQKIVHLDYTFPPAFPATAADLIRQLLVANPVDRLTVPQIRQHAFFQSVDWSTLWKVKAPKLRPYRPQPGMTIEQQQLAMPQSSVQLPTHSGTRLDFAHQHAHHGSYGAVQSHRAPQHATVNGASTTATTRPRSRIESSPSELDLQFSQILNLPGERILRLGQVNVLSSTSGDVPRKFNKMLSRKKHRTLLVTSTGRCLYIEVSGDSKKVKGEITLSGTTTVTRLADEIGKSFLLETPQKSYLFEDPATRSYDWVESIKEANGRVAARLAHQAGSGPAAAAAAAMANQPPRSSSSNMSGKNLAASAAGTHGVIGNGAEQKQKRRSRIGF</sequence>
<gene>
    <name evidence="13" type="ORF">BCR37DRAFT_350702</name>
</gene>
<evidence type="ECO:0000256" key="11">
    <source>
        <dbReference type="SAM" id="MobiDB-lite"/>
    </source>
</evidence>
<evidence type="ECO:0000256" key="7">
    <source>
        <dbReference type="ARBA" id="ARBA00022840"/>
    </source>
</evidence>
<dbReference type="Gene3D" id="2.30.29.30">
    <property type="entry name" value="Pleckstrin-homology domain (PH domain)/Phosphotyrosine-binding domain (PTB)"/>
    <property type="match status" value="1"/>
</dbReference>
<comment type="catalytic activity">
    <reaction evidence="8">
        <text>L-threonyl-[protein] + ATP = O-phospho-L-threonyl-[protein] + ADP + H(+)</text>
        <dbReference type="Rhea" id="RHEA:46608"/>
        <dbReference type="Rhea" id="RHEA-COMP:11060"/>
        <dbReference type="Rhea" id="RHEA-COMP:11605"/>
        <dbReference type="ChEBI" id="CHEBI:15378"/>
        <dbReference type="ChEBI" id="CHEBI:30013"/>
        <dbReference type="ChEBI" id="CHEBI:30616"/>
        <dbReference type="ChEBI" id="CHEBI:61977"/>
        <dbReference type="ChEBI" id="CHEBI:456216"/>
        <dbReference type="EC" id="2.7.11.1"/>
    </reaction>
</comment>
<dbReference type="STRING" id="56484.A0A1Y2F369"/>
<organism evidence="13 14">
    <name type="scientific">Protomyces lactucae-debilis</name>
    <dbReference type="NCBI Taxonomy" id="2754530"/>
    <lineage>
        <taxon>Eukaryota</taxon>
        <taxon>Fungi</taxon>
        <taxon>Dikarya</taxon>
        <taxon>Ascomycota</taxon>
        <taxon>Taphrinomycotina</taxon>
        <taxon>Taphrinomycetes</taxon>
        <taxon>Taphrinales</taxon>
        <taxon>Protomycetaceae</taxon>
        <taxon>Protomyces</taxon>
    </lineage>
</organism>
<dbReference type="RefSeq" id="XP_040723161.1">
    <property type="nucleotide sequence ID" value="XM_040868029.1"/>
</dbReference>
<accession>A0A1Y2F369</accession>
<dbReference type="GO" id="GO:0035556">
    <property type="term" value="P:intracellular signal transduction"/>
    <property type="evidence" value="ECO:0007669"/>
    <property type="project" value="TreeGrafter"/>
</dbReference>
<dbReference type="InterPro" id="IPR011993">
    <property type="entry name" value="PH-like_dom_sf"/>
</dbReference>
<dbReference type="GO" id="GO:0005524">
    <property type="term" value="F:ATP binding"/>
    <property type="evidence" value="ECO:0007669"/>
    <property type="project" value="UniProtKB-UniRule"/>
</dbReference>
<feature type="compositionally biased region" description="Basic and acidic residues" evidence="11">
    <location>
        <begin position="12"/>
        <end position="21"/>
    </location>
</feature>
<dbReference type="InterPro" id="IPR008271">
    <property type="entry name" value="Ser/Thr_kinase_AS"/>
</dbReference>
<feature type="domain" description="Protein kinase" evidence="12">
    <location>
        <begin position="47"/>
        <end position="318"/>
    </location>
</feature>
<dbReference type="PROSITE" id="PS00107">
    <property type="entry name" value="PROTEIN_KINASE_ATP"/>
    <property type="match status" value="1"/>
</dbReference>
<dbReference type="FunFam" id="3.30.200.20:FF:000128">
    <property type="entry name" value="Serine/threonine-protein kinase ksg1"/>
    <property type="match status" value="1"/>
</dbReference>
<reference evidence="13 14" key="1">
    <citation type="submission" date="2016-07" db="EMBL/GenBank/DDBJ databases">
        <title>Pervasive Adenine N6-methylation of Active Genes in Fungi.</title>
        <authorList>
            <consortium name="DOE Joint Genome Institute"/>
            <person name="Mondo S.J."/>
            <person name="Dannebaum R.O."/>
            <person name="Kuo R.C."/>
            <person name="Labutti K."/>
            <person name="Haridas S."/>
            <person name="Kuo A."/>
            <person name="Salamov A."/>
            <person name="Ahrendt S.R."/>
            <person name="Lipzen A."/>
            <person name="Sullivan W."/>
            <person name="Andreopoulos W.B."/>
            <person name="Clum A."/>
            <person name="Lindquist E."/>
            <person name="Daum C."/>
            <person name="Ramamoorthy G.K."/>
            <person name="Gryganskyi A."/>
            <person name="Culley D."/>
            <person name="Magnuson J.K."/>
            <person name="James T.Y."/>
            <person name="O'Malley M.A."/>
            <person name="Stajich J.E."/>
            <person name="Spatafora J.W."/>
            <person name="Visel A."/>
            <person name="Grigoriev I.V."/>
        </authorList>
    </citation>
    <scope>NUCLEOTIDE SEQUENCE [LARGE SCALE GENOMIC DNA]</scope>
    <source>
        <strain evidence="13 14">12-1054</strain>
    </source>
</reference>
<feature type="binding site" evidence="10">
    <location>
        <position position="76"/>
    </location>
    <ligand>
        <name>ATP</name>
        <dbReference type="ChEBI" id="CHEBI:30616"/>
    </ligand>
</feature>
<keyword evidence="7 10" id="KW-0067">ATP-binding</keyword>
<protein>
    <recommendedName>
        <fullName evidence="2">non-specific serine/threonine protein kinase</fullName>
        <ecNumber evidence="2">2.7.11.1</ecNumber>
    </recommendedName>
</protein>
<name>A0A1Y2F369_PROLT</name>
<keyword evidence="5 10" id="KW-0547">Nucleotide-binding</keyword>
<dbReference type="InterPro" id="IPR039046">
    <property type="entry name" value="PDPK1"/>
</dbReference>
<feature type="region of interest" description="Disordered" evidence="11">
    <location>
        <begin position="1"/>
        <end position="21"/>
    </location>
</feature>
<dbReference type="InterPro" id="IPR000719">
    <property type="entry name" value="Prot_kinase_dom"/>
</dbReference>
<comment type="similarity">
    <text evidence="1">Belongs to the protein kinase superfamily. AGC Ser/Thr protein kinase family. PDPK1 subfamily.</text>
</comment>
<dbReference type="EMBL" id="MCFI01000019">
    <property type="protein sequence ID" value="ORY77776.1"/>
    <property type="molecule type" value="Genomic_DNA"/>
</dbReference>